<reference evidence="2" key="1">
    <citation type="submission" date="2020-03" db="EMBL/GenBank/DDBJ databases">
        <title>Draft sequencing of Paenibacilllus sp. S3N08.</title>
        <authorList>
            <person name="Kim D.-U."/>
        </authorList>
    </citation>
    <scope>NUCLEOTIDE SEQUENCE</scope>
    <source>
        <strain evidence="2">S3N08</strain>
    </source>
</reference>
<accession>A0ABX0J653</accession>
<evidence type="ECO:0000313" key="2">
    <source>
        <dbReference type="EMBL" id="NHN30895.1"/>
    </source>
</evidence>
<evidence type="ECO:0000259" key="1">
    <source>
        <dbReference type="Pfam" id="PF01243"/>
    </source>
</evidence>
<protein>
    <submittedName>
        <fullName evidence="2">Pyridoxamine 5'-phosphate oxidase family protein</fullName>
    </submittedName>
</protein>
<dbReference type="EMBL" id="JAAOIW010000004">
    <property type="protein sequence ID" value="NHN30895.1"/>
    <property type="molecule type" value="Genomic_DNA"/>
</dbReference>
<dbReference type="Proteomes" id="UP001165962">
    <property type="component" value="Unassembled WGS sequence"/>
</dbReference>
<dbReference type="SUPFAM" id="SSF50475">
    <property type="entry name" value="FMN-binding split barrel"/>
    <property type="match status" value="1"/>
</dbReference>
<name>A0ABX0J653_9BACL</name>
<comment type="caution">
    <text evidence="2">The sequence shown here is derived from an EMBL/GenBank/DDBJ whole genome shotgun (WGS) entry which is preliminary data.</text>
</comment>
<proteinExistence type="predicted"/>
<dbReference type="RefSeq" id="WP_166150341.1">
    <property type="nucleotide sequence ID" value="NZ_JAAOIW010000004.1"/>
</dbReference>
<dbReference type="Gene3D" id="2.30.110.10">
    <property type="entry name" value="Electron Transport, Fmn-binding Protein, Chain A"/>
    <property type="match status" value="1"/>
</dbReference>
<dbReference type="PANTHER" id="PTHR34818:SF1">
    <property type="entry name" value="PROTEIN BLI-3"/>
    <property type="match status" value="1"/>
</dbReference>
<evidence type="ECO:0000313" key="3">
    <source>
        <dbReference type="Proteomes" id="UP001165962"/>
    </source>
</evidence>
<dbReference type="PANTHER" id="PTHR34818">
    <property type="entry name" value="PROTEIN BLI-3"/>
    <property type="match status" value="1"/>
</dbReference>
<dbReference type="InterPro" id="IPR011576">
    <property type="entry name" value="Pyridox_Oxase_N"/>
</dbReference>
<organism evidence="2 3">
    <name type="scientific">Paenibacillus agricola</name>
    <dbReference type="NCBI Taxonomy" id="2716264"/>
    <lineage>
        <taxon>Bacteria</taxon>
        <taxon>Bacillati</taxon>
        <taxon>Bacillota</taxon>
        <taxon>Bacilli</taxon>
        <taxon>Bacillales</taxon>
        <taxon>Paenibacillaceae</taxon>
        <taxon>Paenibacillus</taxon>
    </lineage>
</organism>
<dbReference type="InterPro" id="IPR052917">
    <property type="entry name" value="Stress-Dev_Protein"/>
</dbReference>
<feature type="domain" description="Pyridoxamine 5'-phosphate oxidase N-terminal" evidence="1">
    <location>
        <begin position="10"/>
        <end position="131"/>
    </location>
</feature>
<sequence>MVQGVKDQQLQEKILKALDSHPICSFATIEGNKPKVRYMALFNDELTIYLATNKKTHKVEELQQNPNVHILTGFDGKPSSIILQIEGTAKLSQNEELKEKLWQKDFDQWFDGKRDPNYAVIEITPTMIEYTDGEGKPEVWQG</sequence>
<gene>
    <name evidence="2" type="ORF">G9U52_13735</name>
</gene>
<dbReference type="InterPro" id="IPR012349">
    <property type="entry name" value="Split_barrel_FMN-bd"/>
</dbReference>
<dbReference type="Pfam" id="PF01243">
    <property type="entry name" value="PNPOx_N"/>
    <property type="match status" value="1"/>
</dbReference>
<keyword evidence="3" id="KW-1185">Reference proteome</keyword>